<name>A0A4Q7Z278_9BACT</name>
<dbReference type="Proteomes" id="UP000292958">
    <property type="component" value="Unassembled WGS sequence"/>
</dbReference>
<evidence type="ECO:0000256" key="5">
    <source>
        <dbReference type="ARBA" id="ARBA00022679"/>
    </source>
</evidence>
<organism evidence="14 15">
    <name type="scientific">Edaphobacter modestus</name>
    <dbReference type="NCBI Taxonomy" id="388466"/>
    <lineage>
        <taxon>Bacteria</taxon>
        <taxon>Pseudomonadati</taxon>
        <taxon>Acidobacteriota</taxon>
        <taxon>Terriglobia</taxon>
        <taxon>Terriglobales</taxon>
        <taxon>Acidobacteriaceae</taxon>
        <taxon>Edaphobacter</taxon>
    </lineage>
</organism>
<dbReference type="CDD" id="cd00082">
    <property type="entry name" value="HisKA"/>
    <property type="match status" value="1"/>
</dbReference>
<dbReference type="SUPFAM" id="SSF158472">
    <property type="entry name" value="HAMP domain-like"/>
    <property type="match status" value="1"/>
</dbReference>
<keyword evidence="8 11" id="KW-1133">Transmembrane helix</keyword>
<keyword evidence="6 11" id="KW-0812">Transmembrane</keyword>
<keyword evidence="15" id="KW-1185">Reference proteome</keyword>
<dbReference type="PROSITE" id="PS50109">
    <property type="entry name" value="HIS_KIN"/>
    <property type="match status" value="1"/>
</dbReference>
<dbReference type="Pfam" id="PF02518">
    <property type="entry name" value="HATPase_c"/>
    <property type="match status" value="1"/>
</dbReference>
<sequence>MTFSIRVRLTLWYSAVVSLIVILLGMGVFFGASWGLRRAADLELTSGIDGVATFLRHKLDIHEMNNLNKELREHSALLPRGKMFRVSYPDGSVVYQPDAMTVVTSSSPLPNQILKQDIRVGRRSFRSISKLATVGLSTFVIQVAVDQTEYADLTDHLAWLLIFSIPAAAFLAALGGYWMGGRALAPIHQITETANSIDAQSLSRRLPLLGTNDELDRLSRTINFMLDRIATSYERITQFTADASHELRTPVALIRSNAELLLMEPGENRRITQGLTDIVGESEYMARLISDLLTLARMGQGDGLLNMELFELGESIDAILVRARSLAATKRITIEYLPENRVLPVFGNRASFERLLMIFIDNAVRYTHTGGHVTLISWTTDERCGFTVRDTGIGIARSVQEHIFERFFRVDVARTPRDGGSGLGLSIAKSLVESHAGTIKVDSEIGCGTSFEVAFPRADNAQHVSIPRHLTDLSRM</sequence>
<keyword evidence="9" id="KW-0902">Two-component regulatory system</keyword>
<feature type="domain" description="HAMP" evidence="13">
    <location>
        <begin position="181"/>
        <end position="234"/>
    </location>
</feature>
<evidence type="ECO:0000313" key="14">
    <source>
        <dbReference type="EMBL" id="RZU43629.1"/>
    </source>
</evidence>
<dbReference type="CDD" id="cd06225">
    <property type="entry name" value="HAMP"/>
    <property type="match status" value="1"/>
</dbReference>
<keyword evidence="4" id="KW-0597">Phosphoprotein</keyword>
<evidence type="ECO:0000259" key="12">
    <source>
        <dbReference type="PROSITE" id="PS50109"/>
    </source>
</evidence>
<evidence type="ECO:0000256" key="11">
    <source>
        <dbReference type="SAM" id="Phobius"/>
    </source>
</evidence>
<protein>
    <recommendedName>
        <fullName evidence="3">histidine kinase</fullName>
        <ecNumber evidence="3">2.7.13.3</ecNumber>
    </recommendedName>
</protein>
<dbReference type="InterPro" id="IPR036890">
    <property type="entry name" value="HATPase_C_sf"/>
</dbReference>
<dbReference type="SUPFAM" id="SSF55874">
    <property type="entry name" value="ATPase domain of HSP90 chaperone/DNA topoisomerase II/histidine kinase"/>
    <property type="match status" value="1"/>
</dbReference>
<evidence type="ECO:0000256" key="10">
    <source>
        <dbReference type="ARBA" id="ARBA00023136"/>
    </source>
</evidence>
<accession>A0A4Q7Z278</accession>
<dbReference type="InterPro" id="IPR005467">
    <property type="entry name" value="His_kinase_dom"/>
</dbReference>
<dbReference type="Pfam" id="PF00672">
    <property type="entry name" value="HAMP"/>
    <property type="match status" value="1"/>
</dbReference>
<dbReference type="InterPro" id="IPR003660">
    <property type="entry name" value="HAMP_dom"/>
</dbReference>
<dbReference type="InterPro" id="IPR004358">
    <property type="entry name" value="Sig_transdc_His_kin-like_C"/>
</dbReference>
<keyword evidence="10 11" id="KW-0472">Membrane</keyword>
<dbReference type="PROSITE" id="PS50885">
    <property type="entry name" value="HAMP"/>
    <property type="match status" value="1"/>
</dbReference>
<evidence type="ECO:0000256" key="3">
    <source>
        <dbReference type="ARBA" id="ARBA00012438"/>
    </source>
</evidence>
<dbReference type="InterPro" id="IPR003661">
    <property type="entry name" value="HisK_dim/P_dom"/>
</dbReference>
<dbReference type="InterPro" id="IPR003594">
    <property type="entry name" value="HATPase_dom"/>
</dbReference>
<evidence type="ECO:0000256" key="2">
    <source>
        <dbReference type="ARBA" id="ARBA00004370"/>
    </source>
</evidence>
<feature type="transmembrane region" description="Helical" evidence="11">
    <location>
        <begin position="12"/>
        <end position="36"/>
    </location>
</feature>
<dbReference type="FunFam" id="3.30.565.10:FF:000006">
    <property type="entry name" value="Sensor histidine kinase WalK"/>
    <property type="match status" value="1"/>
</dbReference>
<dbReference type="SMART" id="SM00387">
    <property type="entry name" value="HATPase_c"/>
    <property type="match status" value="1"/>
</dbReference>
<evidence type="ECO:0000256" key="8">
    <source>
        <dbReference type="ARBA" id="ARBA00022989"/>
    </source>
</evidence>
<evidence type="ECO:0000313" key="15">
    <source>
        <dbReference type="Proteomes" id="UP000292958"/>
    </source>
</evidence>
<dbReference type="SMART" id="SM00388">
    <property type="entry name" value="HisKA"/>
    <property type="match status" value="1"/>
</dbReference>
<dbReference type="SUPFAM" id="SSF47384">
    <property type="entry name" value="Homodimeric domain of signal transducing histidine kinase"/>
    <property type="match status" value="1"/>
</dbReference>
<dbReference type="GO" id="GO:0005886">
    <property type="term" value="C:plasma membrane"/>
    <property type="evidence" value="ECO:0007669"/>
    <property type="project" value="TreeGrafter"/>
</dbReference>
<reference evidence="14 15" key="1">
    <citation type="submission" date="2019-02" db="EMBL/GenBank/DDBJ databases">
        <title>Genomic Encyclopedia of Archaeal and Bacterial Type Strains, Phase II (KMG-II): from individual species to whole genera.</title>
        <authorList>
            <person name="Goeker M."/>
        </authorList>
    </citation>
    <scope>NUCLEOTIDE SEQUENCE [LARGE SCALE GENOMIC DNA]</scope>
    <source>
        <strain evidence="14 15">DSM 18101</strain>
    </source>
</reference>
<dbReference type="Gene3D" id="3.30.565.10">
    <property type="entry name" value="Histidine kinase-like ATPase, C-terminal domain"/>
    <property type="match status" value="1"/>
</dbReference>
<dbReference type="EC" id="2.7.13.3" evidence="3"/>
<evidence type="ECO:0000256" key="1">
    <source>
        <dbReference type="ARBA" id="ARBA00000085"/>
    </source>
</evidence>
<proteinExistence type="predicted"/>
<dbReference type="CDD" id="cd00075">
    <property type="entry name" value="HATPase"/>
    <property type="match status" value="1"/>
</dbReference>
<feature type="domain" description="Histidine kinase" evidence="12">
    <location>
        <begin position="242"/>
        <end position="459"/>
    </location>
</feature>
<dbReference type="InterPro" id="IPR050428">
    <property type="entry name" value="TCS_sensor_his_kinase"/>
</dbReference>
<dbReference type="InterPro" id="IPR036097">
    <property type="entry name" value="HisK_dim/P_sf"/>
</dbReference>
<comment type="catalytic activity">
    <reaction evidence="1">
        <text>ATP + protein L-histidine = ADP + protein N-phospho-L-histidine.</text>
        <dbReference type="EC" id="2.7.13.3"/>
    </reaction>
</comment>
<dbReference type="PANTHER" id="PTHR45436:SF5">
    <property type="entry name" value="SENSOR HISTIDINE KINASE TRCS"/>
    <property type="match status" value="1"/>
</dbReference>
<feature type="transmembrane region" description="Helical" evidence="11">
    <location>
        <begin position="157"/>
        <end position="179"/>
    </location>
</feature>
<dbReference type="Gene3D" id="1.10.287.130">
    <property type="match status" value="1"/>
</dbReference>
<evidence type="ECO:0000256" key="9">
    <source>
        <dbReference type="ARBA" id="ARBA00023012"/>
    </source>
</evidence>
<dbReference type="Pfam" id="PF00512">
    <property type="entry name" value="HisKA"/>
    <property type="match status" value="1"/>
</dbReference>
<dbReference type="PANTHER" id="PTHR45436">
    <property type="entry name" value="SENSOR HISTIDINE KINASE YKOH"/>
    <property type="match status" value="1"/>
</dbReference>
<comment type="subcellular location">
    <subcellularLocation>
        <location evidence="2">Membrane</location>
    </subcellularLocation>
</comment>
<evidence type="ECO:0000256" key="6">
    <source>
        <dbReference type="ARBA" id="ARBA00022692"/>
    </source>
</evidence>
<dbReference type="GO" id="GO:0000155">
    <property type="term" value="F:phosphorelay sensor kinase activity"/>
    <property type="evidence" value="ECO:0007669"/>
    <property type="project" value="InterPro"/>
</dbReference>
<evidence type="ECO:0000256" key="4">
    <source>
        <dbReference type="ARBA" id="ARBA00022553"/>
    </source>
</evidence>
<evidence type="ECO:0000259" key="13">
    <source>
        <dbReference type="PROSITE" id="PS50885"/>
    </source>
</evidence>
<keyword evidence="5" id="KW-0808">Transferase</keyword>
<dbReference type="SMART" id="SM00304">
    <property type="entry name" value="HAMP"/>
    <property type="match status" value="1"/>
</dbReference>
<comment type="caution">
    <text evidence="14">The sequence shown here is derived from an EMBL/GenBank/DDBJ whole genome shotgun (WGS) entry which is preliminary data.</text>
</comment>
<dbReference type="Gene3D" id="6.10.340.10">
    <property type="match status" value="1"/>
</dbReference>
<evidence type="ECO:0000256" key="7">
    <source>
        <dbReference type="ARBA" id="ARBA00022777"/>
    </source>
</evidence>
<gene>
    <name evidence="14" type="ORF">BDD14_5308</name>
</gene>
<dbReference type="EMBL" id="SHKW01000001">
    <property type="protein sequence ID" value="RZU43629.1"/>
    <property type="molecule type" value="Genomic_DNA"/>
</dbReference>
<dbReference type="AlphaFoldDB" id="A0A4Q7Z278"/>
<keyword evidence="7 14" id="KW-0418">Kinase</keyword>
<dbReference type="RefSeq" id="WP_130422324.1">
    <property type="nucleotide sequence ID" value="NZ_SHKW01000001.1"/>
</dbReference>
<dbReference type="PRINTS" id="PR00344">
    <property type="entry name" value="BCTRLSENSOR"/>
</dbReference>
<dbReference type="OrthoDB" id="9796330at2"/>